<dbReference type="GO" id="GO:0035438">
    <property type="term" value="F:cyclic-di-GMP binding"/>
    <property type="evidence" value="ECO:0007669"/>
    <property type="project" value="InterPro"/>
</dbReference>
<feature type="region of interest" description="Disordered" evidence="1">
    <location>
        <begin position="90"/>
        <end position="122"/>
    </location>
</feature>
<feature type="domain" description="PilZ" evidence="2">
    <location>
        <begin position="7"/>
        <end position="89"/>
    </location>
</feature>
<accession>A0A6I4T5Q7</accession>
<sequence length="122" mass="13746">MSDVDTRQVRRDSMFLLAQLRVDGRDETHRVKVRNLSKGGMMAEGEVEVVRGAHVSVELRNVGWVEGSVAWTQENRFGIAFADEVDSQLVRQPAGTTHTHELRDSHKAPKTEPKDPSTLRKI</sequence>
<dbReference type="SUPFAM" id="SSF141371">
    <property type="entry name" value="PilZ domain-like"/>
    <property type="match status" value="1"/>
</dbReference>
<evidence type="ECO:0000256" key="1">
    <source>
        <dbReference type="SAM" id="MobiDB-lite"/>
    </source>
</evidence>
<dbReference type="RefSeq" id="WP_160735861.1">
    <property type="nucleotide sequence ID" value="NZ_WTYT01000002.1"/>
</dbReference>
<reference evidence="3 4" key="1">
    <citation type="submission" date="2019-12" db="EMBL/GenBank/DDBJ databases">
        <title>Genomic-based taxomic classification of the family Erythrobacteraceae.</title>
        <authorList>
            <person name="Xu L."/>
        </authorList>
    </citation>
    <scope>NUCLEOTIDE SEQUENCE [LARGE SCALE GENOMIC DNA]</scope>
    <source>
        <strain evidence="3 4">LMG 29518</strain>
    </source>
</reference>
<organism evidence="3 4">
    <name type="scientific">Altericroceibacterium endophyticum</name>
    <dbReference type="NCBI Taxonomy" id="1808508"/>
    <lineage>
        <taxon>Bacteria</taxon>
        <taxon>Pseudomonadati</taxon>
        <taxon>Pseudomonadota</taxon>
        <taxon>Alphaproteobacteria</taxon>
        <taxon>Sphingomonadales</taxon>
        <taxon>Erythrobacteraceae</taxon>
        <taxon>Altericroceibacterium</taxon>
    </lineage>
</organism>
<proteinExistence type="predicted"/>
<protein>
    <submittedName>
        <fullName evidence="3">PilZ domain-containing protein</fullName>
    </submittedName>
</protein>
<dbReference type="InterPro" id="IPR009875">
    <property type="entry name" value="PilZ_domain"/>
</dbReference>
<keyword evidence="4" id="KW-1185">Reference proteome</keyword>
<dbReference type="Proteomes" id="UP000438476">
    <property type="component" value="Unassembled WGS sequence"/>
</dbReference>
<evidence type="ECO:0000313" key="3">
    <source>
        <dbReference type="EMBL" id="MXO65471.1"/>
    </source>
</evidence>
<gene>
    <name evidence="3" type="ORF">GRI91_06865</name>
</gene>
<dbReference type="AlphaFoldDB" id="A0A6I4T5Q7"/>
<dbReference type="Pfam" id="PF07238">
    <property type="entry name" value="PilZ"/>
    <property type="match status" value="1"/>
</dbReference>
<comment type="caution">
    <text evidence="3">The sequence shown here is derived from an EMBL/GenBank/DDBJ whole genome shotgun (WGS) entry which is preliminary data.</text>
</comment>
<feature type="compositionally biased region" description="Basic and acidic residues" evidence="1">
    <location>
        <begin position="98"/>
        <end position="122"/>
    </location>
</feature>
<evidence type="ECO:0000313" key="4">
    <source>
        <dbReference type="Proteomes" id="UP000438476"/>
    </source>
</evidence>
<dbReference type="OrthoDB" id="7391081at2"/>
<dbReference type="EMBL" id="WTYT01000002">
    <property type="protein sequence ID" value="MXO65471.1"/>
    <property type="molecule type" value="Genomic_DNA"/>
</dbReference>
<name>A0A6I4T5Q7_9SPHN</name>
<evidence type="ECO:0000259" key="2">
    <source>
        <dbReference type="Pfam" id="PF07238"/>
    </source>
</evidence>